<dbReference type="Proteomes" id="UP000245609">
    <property type="component" value="Unassembled WGS sequence"/>
</dbReference>
<dbReference type="AlphaFoldDB" id="A0A2T9ZDX6"/>
<comment type="caution">
    <text evidence="2">The sequence shown here is derived from an EMBL/GenBank/DDBJ whole genome shotgun (WGS) entry which is preliminary data.</text>
</comment>
<evidence type="ECO:0000313" key="2">
    <source>
        <dbReference type="EMBL" id="PVV02803.1"/>
    </source>
</evidence>
<dbReference type="EMBL" id="MBFS01000329">
    <property type="protein sequence ID" value="PVV02803.1"/>
    <property type="molecule type" value="Genomic_DNA"/>
</dbReference>
<keyword evidence="1" id="KW-0732">Signal</keyword>
<evidence type="ECO:0000313" key="3">
    <source>
        <dbReference type="Proteomes" id="UP000245609"/>
    </source>
</evidence>
<evidence type="ECO:0000256" key="1">
    <source>
        <dbReference type="SAM" id="SignalP"/>
    </source>
</evidence>
<feature type="non-terminal residue" evidence="2">
    <location>
        <position position="216"/>
    </location>
</feature>
<feature type="chain" id="PRO_5015620467" evidence="1">
    <location>
        <begin position="23"/>
        <end position="216"/>
    </location>
</feature>
<sequence length="216" mass="24260">MYIYFIKVLVLHLLFIYSRSEALLDKVIESSTKGHFDIVTYGLSETGTIELTIGNIELSFRDAPGDLKLLAFVTETLSQTGAIIDSEFKHETVCSKNDVGLSVSNKNIVHFEEFSIPNDASTWEHVFMADESSQGWWNIYLYNCKDSVSANFWVRSNAFQRLALGVSILASVSLQAQAACFKKTCLYTNFYAVKSIFLCNGIDSIAWNVEKFTSIP</sequence>
<keyword evidence="3" id="KW-1185">Reference proteome</keyword>
<dbReference type="OrthoDB" id="29657at2759"/>
<proteinExistence type="predicted"/>
<feature type="signal peptide" evidence="1">
    <location>
        <begin position="1"/>
        <end position="22"/>
    </location>
</feature>
<reference evidence="2 3" key="1">
    <citation type="journal article" date="2018" name="MBio">
        <title>Comparative Genomics Reveals the Core Gene Toolbox for the Fungus-Insect Symbiosis.</title>
        <authorList>
            <person name="Wang Y."/>
            <person name="Stata M."/>
            <person name="Wang W."/>
            <person name="Stajich J.E."/>
            <person name="White M.M."/>
            <person name="Moncalvo J.M."/>
        </authorList>
    </citation>
    <scope>NUCLEOTIDE SEQUENCE [LARGE SCALE GENOMIC DNA]</scope>
    <source>
        <strain evidence="2 3">SC-DP-2</strain>
    </source>
</reference>
<gene>
    <name evidence="2" type="ORF">BB560_002734</name>
</gene>
<protein>
    <submittedName>
        <fullName evidence="2">Uncharacterized protein</fullName>
    </submittedName>
</protein>
<accession>A0A2T9ZDX6</accession>
<name>A0A2T9ZDX6_9FUNG</name>
<organism evidence="2 3">
    <name type="scientific">Smittium megazygosporum</name>
    <dbReference type="NCBI Taxonomy" id="133381"/>
    <lineage>
        <taxon>Eukaryota</taxon>
        <taxon>Fungi</taxon>
        <taxon>Fungi incertae sedis</taxon>
        <taxon>Zoopagomycota</taxon>
        <taxon>Kickxellomycotina</taxon>
        <taxon>Harpellomycetes</taxon>
        <taxon>Harpellales</taxon>
        <taxon>Legeriomycetaceae</taxon>
        <taxon>Smittium</taxon>
    </lineage>
</organism>